<protein>
    <submittedName>
        <fullName evidence="1">Uncharacterized protein</fullName>
    </submittedName>
</protein>
<organism evidence="1 2">
    <name type="scientific">Vespula squamosa</name>
    <name type="common">Southern yellow jacket</name>
    <name type="synonym">Wasp</name>
    <dbReference type="NCBI Taxonomy" id="30214"/>
    <lineage>
        <taxon>Eukaryota</taxon>
        <taxon>Metazoa</taxon>
        <taxon>Ecdysozoa</taxon>
        <taxon>Arthropoda</taxon>
        <taxon>Hexapoda</taxon>
        <taxon>Insecta</taxon>
        <taxon>Pterygota</taxon>
        <taxon>Neoptera</taxon>
        <taxon>Endopterygota</taxon>
        <taxon>Hymenoptera</taxon>
        <taxon>Apocrita</taxon>
        <taxon>Aculeata</taxon>
        <taxon>Vespoidea</taxon>
        <taxon>Vespidae</taxon>
        <taxon>Vespinae</taxon>
        <taxon>Vespula</taxon>
    </lineage>
</organism>
<gene>
    <name evidence="1" type="ORF">V1478_005380</name>
</gene>
<sequence length="98" mass="11598">MISIFLCGATEKKTRHLGTASWMVAPYTFRVLLWPTCLLFGQQKDSRSKKYLNSFRNSTEIYRSQRFNSCLDSTSSRWIYHHIVISEKCIRREKDSLE</sequence>
<name>A0ABD2BDZ8_VESSQ</name>
<dbReference type="AlphaFoldDB" id="A0ABD2BDZ8"/>
<proteinExistence type="predicted"/>
<keyword evidence="2" id="KW-1185">Reference proteome</keyword>
<accession>A0ABD2BDZ8</accession>
<dbReference type="EMBL" id="JAUDFV010000110">
    <property type="protein sequence ID" value="KAL2730967.1"/>
    <property type="molecule type" value="Genomic_DNA"/>
</dbReference>
<evidence type="ECO:0000313" key="1">
    <source>
        <dbReference type="EMBL" id="KAL2730967.1"/>
    </source>
</evidence>
<dbReference type="Proteomes" id="UP001607302">
    <property type="component" value="Unassembled WGS sequence"/>
</dbReference>
<comment type="caution">
    <text evidence="1">The sequence shown here is derived from an EMBL/GenBank/DDBJ whole genome shotgun (WGS) entry which is preliminary data.</text>
</comment>
<reference evidence="1 2" key="1">
    <citation type="journal article" date="2024" name="Ann. Entomol. Soc. Am.">
        <title>Genomic analyses of the southern and eastern yellowjacket wasps (Hymenoptera: Vespidae) reveal evolutionary signatures of social life.</title>
        <authorList>
            <person name="Catto M.A."/>
            <person name="Caine P.B."/>
            <person name="Orr S.E."/>
            <person name="Hunt B.G."/>
            <person name="Goodisman M.A.D."/>
        </authorList>
    </citation>
    <scope>NUCLEOTIDE SEQUENCE [LARGE SCALE GENOMIC DNA]</scope>
    <source>
        <strain evidence="1">233</strain>
        <tissue evidence="1">Head and thorax</tissue>
    </source>
</reference>
<evidence type="ECO:0000313" key="2">
    <source>
        <dbReference type="Proteomes" id="UP001607302"/>
    </source>
</evidence>